<reference evidence="10 11" key="1">
    <citation type="submission" date="2015-12" db="EMBL/GenBank/DDBJ databases">
        <title>Complete genome of Roseateles depolymerans KCTC 42856.</title>
        <authorList>
            <person name="Kim K.M."/>
        </authorList>
    </citation>
    <scope>NUCLEOTIDE SEQUENCE [LARGE SCALE GENOMIC DNA]</scope>
    <source>
        <strain evidence="10 11">KCTC 42856</strain>
    </source>
</reference>
<dbReference type="STRING" id="76731.RD2015_4202"/>
<dbReference type="InterPro" id="IPR043502">
    <property type="entry name" value="DNA/RNA_pol_sf"/>
</dbReference>
<dbReference type="PANTHER" id="PTHR34047:SF7">
    <property type="entry name" value="RNA-DIRECTED DNA POLYMERASE"/>
    <property type="match status" value="1"/>
</dbReference>
<dbReference type="PANTHER" id="PTHR34047">
    <property type="entry name" value="NUCLEAR INTRON MATURASE 1, MITOCHONDRIAL-RELATED"/>
    <property type="match status" value="1"/>
</dbReference>
<dbReference type="PRINTS" id="PR00866">
    <property type="entry name" value="RNADNAPOLMS"/>
</dbReference>
<evidence type="ECO:0000256" key="2">
    <source>
        <dbReference type="ARBA" id="ARBA00022679"/>
    </source>
</evidence>
<comment type="similarity">
    <text evidence="8">Belongs to the bacterial reverse transcriptase family.</text>
</comment>
<dbReference type="PROSITE" id="PS50878">
    <property type="entry name" value="RT_POL"/>
    <property type="match status" value="1"/>
</dbReference>
<dbReference type="InterPro" id="IPR000123">
    <property type="entry name" value="Reverse_transcriptase_msDNA"/>
</dbReference>
<comment type="catalytic activity">
    <reaction evidence="9">
        <text>DNA(n) + a 2'-deoxyribonucleoside 5'-triphosphate = DNA(n+1) + diphosphate</text>
        <dbReference type="Rhea" id="RHEA:22508"/>
        <dbReference type="Rhea" id="RHEA-COMP:17339"/>
        <dbReference type="Rhea" id="RHEA-COMP:17340"/>
        <dbReference type="ChEBI" id="CHEBI:33019"/>
        <dbReference type="ChEBI" id="CHEBI:61560"/>
        <dbReference type="ChEBI" id="CHEBI:173112"/>
        <dbReference type="EC" id="2.7.7.49"/>
    </reaction>
</comment>
<dbReference type="InterPro" id="IPR000477">
    <property type="entry name" value="RT_dom"/>
</dbReference>
<dbReference type="SUPFAM" id="SSF56672">
    <property type="entry name" value="DNA/RNA polymerases"/>
    <property type="match status" value="1"/>
</dbReference>
<evidence type="ECO:0000256" key="1">
    <source>
        <dbReference type="ARBA" id="ARBA00012493"/>
    </source>
</evidence>
<evidence type="ECO:0000256" key="7">
    <source>
        <dbReference type="ARBA" id="ARBA00023118"/>
    </source>
</evidence>
<dbReference type="AlphaFoldDB" id="A0A0U3N921"/>
<keyword evidence="11" id="KW-1185">Reference proteome</keyword>
<dbReference type="EMBL" id="CP013729">
    <property type="protein sequence ID" value="ALV08651.1"/>
    <property type="molecule type" value="Genomic_DNA"/>
</dbReference>
<evidence type="ECO:0000256" key="8">
    <source>
        <dbReference type="ARBA" id="ARBA00034120"/>
    </source>
</evidence>
<dbReference type="InterPro" id="IPR051083">
    <property type="entry name" value="GrpII_Intron_Splice-Mob/Def"/>
</dbReference>
<sequence length="458" mass="50855">MTSSASLTYPRWIALALARAFQTDDDAPGGRSPQALLGRGMACVGEEHRRWLLPLCQHLASLSAPVWLGMTPRTLAEHLDQRPEFFDAWDPAGPRLQVRRLLLRPARMTPPPFALEDLPLPAWHTVADLAAGLGIDLSMLDVLAGPAQRYREAEARPHRPHVQAIRHYRAVLVPKRRGGLRLIEAPMPALKAVQRRLLRSLLDLVPVHEAAHGFVAGRNVASHAGLHAGQDWVFRFDLQDFFPGIGAARIRALFRTLGMEEAVAEYLTTLCTVRTPRAVRERLQDDGGLTWIDTRRLAAPHLPQGAPTSPQLANLCAFRLDLRLDGLAARFGAQYSRYADDLVFSGAGTPALDAVTLHAWVKAIVEEEGFRLRPDKTRLMRAGGRQTVTGLVVNETPHIARADYDRLRAEMHRLGREPAVDLSLRAPLLGRLAWARQFVAPTRAAKLQRLFDAISFVQ</sequence>
<dbReference type="GO" id="GO:0046872">
    <property type="term" value="F:metal ion binding"/>
    <property type="evidence" value="ECO:0007669"/>
    <property type="project" value="UniProtKB-KW"/>
</dbReference>
<evidence type="ECO:0000256" key="4">
    <source>
        <dbReference type="ARBA" id="ARBA00022723"/>
    </source>
</evidence>
<proteinExistence type="inferred from homology"/>
<dbReference type="GO" id="GO:0003723">
    <property type="term" value="F:RNA binding"/>
    <property type="evidence" value="ECO:0007669"/>
    <property type="project" value="InterPro"/>
</dbReference>
<dbReference type="EC" id="2.7.7.49" evidence="1"/>
<dbReference type="Proteomes" id="UP000060699">
    <property type="component" value="Chromosome"/>
</dbReference>
<keyword evidence="6 10" id="KW-0695">RNA-directed DNA polymerase</keyword>
<dbReference type="PATRIC" id="fig|76731.3.peg.4305"/>
<evidence type="ECO:0000256" key="6">
    <source>
        <dbReference type="ARBA" id="ARBA00022918"/>
    </source>
</evidence>
<evidence type="ECO:0000256" key="5">
    <source>
        <dbReference type="ARBA" id="ARBA00022842"/>
    </source>
</evidence>
<gene>
    <name evidence="10" type="ORF">RD2015_4202</name>
</gene>
<evidence type="ECO:0000256" key="3">
    <source>
        <dbReference type="ARBA" id="ARBA00022695"/>
    </source>
</evidence>
<dbReference type="RefSeq" id="WP_058936574.1">
    <property type="nucleotide sequence ID" value="NZ_CP013729.1"/>
</dbReference>
<keyword evidence="2" id="KW-0808">Transferase</keyword>
<keyword evidence="5" id="KW-0460">Magnesium</keyword>
<dbReference type="GO" id="GO:0003964">
    <property type="term" value="F:RNA-directed DNA polymerase activity"/>
    <property type="evidence" value="ECO:0007669"/>
    <property type="project" value="UniProtKB-KW"/>
</dbReference>
<dbReference type="GO" id="GO:0051607">
    <property type="term" value="P:defense response to virus"/>
    <property type="evidence" value="ECO:0007669"/>
    <property type="project" value="UniProtKB-KW"/>
</dbReference>
<evidence type="ECO:0000313" key="10">
    <source>
        <dbReference type="EMBL" id="ALV08651.1"/>
    </source>
</evidence>
<name>A0A0U3N921_9BURK</name>
<evidence type="ECO:0000313" key="11">
    <source>
        <dbReference type="Proteomes" id="UP000060699"/>
    </source>
</evidence>
<organism evidence="10 11">
    <name type="scientific">Roseateles depolymerans</name>
    <dbReference type="NCBI Taxonomy" id="76731"/>
    <lineage>
        <taxon>Bacteria</taxon>
        <taxon>Pseudomonadati</taxon>
        <taxon>Pseudomonadota</taxon>
        <taxon>Betaproteobacteria</taxon>
        <taxon>Burkholderiales</taxon>
        <taxon>Sphaerotilaceae</taxon>
        <taxon>Roseateles</taxon>
    </lineage>
</organism>
<evidence type="ECO:0000256" key="9">
    <source>
        <dbReference type="ARBA" id="ARBA00048173"/>
    </source>
</evidence>
<accession>A0A0U3N921</accession>
<keyword evidence="3" id="KW-0548">Nucleotidyltransferase</keyword>
<dbReference type="OrthoDB" id="7055795at2"/>
<protein>
    <recommendedName>
        <fullName evidence="1">RNA-directed DNA polymerase</fullName>
        <ecNumber evidence="1">2.7.7.49</ecNumber>
    </recommendedName>
</protein>
<dbReference type="KEGG" id="rdp:RD2015_4202"/>
<dbReference type="CDD" id="cd03487">
    <property type="entry name" value="RT_Bac_retron_II"/>
    <property type="match status" value="1"/>
</dbReference>
<keyword evidence="7" id="KW-0051">Antiviral defense</keyword>
<keyword evidence="4" id="KW-0479">Metal-binding</keyword>
<dbReference type="Pfam" id="PF00078">
    <property type="entry name" value="RVT_1"/>
    <property type="match status" value="1"/>
</dbReference>